<keyword evidence="8" id="KW-0411">Iron-sulfur</keyword>
<name>A0A1F5S2J4_9BACT</name>
<evidence type="ECO:0000256" key="1">
    <source>
        <dbReference type="ARBA" id="ARBA00001966"/>
    </source>
</evidence>
<reference evidence="16 17" key="1">
    <citation type="journal article" date="2016" name="Nat. Commun.">
        <title>Thousands of microbial genomes shed light on interconnected biogeochemical processes in an aquifer system.</title>
        <authorList>
            <person name="Anantharaman K."/>
            <person name="Brown C.T."/>
            <person name="Hug L.A."/>
            <person name="Sharon I."/>
            <person name="Castelle C.J."/>
            <person name="Probst A.J."/>
            <person name="Thomas B.C."/>
            <person name="Singh A."/>
            <person name="Wilkins M.J."/>
            <person name="Karaoz U."/>
            <person name="Brodie E.L."/>
            <person name="Williams K.H."/>
            <person name="Hubbard S.S."/>
            <person name="Banfield J.F."/>
        </authorList>
    </citation>
    <scope>NUCLEOTIDE SEQUENCE [LARGE SCALE GENOMIC DNA]</scope>
</reference>
<dbReference type="InterPro" id="IPR038135">
    <property type="entry name" value="Methylthiotransferase_N_sf"/>
</dbReference>
<evidence type="ECO:0000256" key="4">
    <source>
        <dbReference type="ARBA" id="ARBA00022679"/>
    </source>
</evidence>
<dbReference type="SMART" id="SM00729">
    <property type="entry name" value="Elp3"/>
    <property type="match status" value="1"/>
</dbReference>
<dbReference type="GO" id="GO:0051539">
    <property type="term" value="F:4 iron, 4 sulfur cluster binding"/>
    <property type="evidence" value="ECO:0007669"/>
    <property type="project" value="UniProtKB-KW"/>
</dbReference>
<gene>
    <name evidence="16" type="ORF">A2257_01160</name>
</gene>
<organism evidence="16 17">
    <name type="scientific">Candidatus Falkowbacteria bacterium RIFOXYA2_FULL_38_12</name>
    <dbReference type="NCBI Taxonomy" id="1797993"/>
    <lineage>
        <taxon>Bacteria</taxon>
        <taxon>Candidatus Falkowiibacteriota</taxon>
    </lineage>
</organism>
<keyword evidence="7" id="KW-0408">Iron</keyword>
<evidence type="ECO:0000256" key="9">
    <source>
        <dbReference type="ARBA" id="ARBA00033765"/>
    </source>
</evidence>
<dbReference type="SFLD" id="SFLDG01082">
    <property type="entry name" value="B12-binding_domain_containing"/>
    <property type="match status" value="1"/>
</dbReference>
<dbReference type="GO" id="GO:0046872">
    <property type="term" value="F:metal ion binding"/>
    <property type="evidence" value="ECO:0007669"/>
    <property type="project" value="UniProtKB-KW"/>
</dbReference>
<dbReference type="Gene3D" id="3.40.50.12160">
    <property type="entry name" value="Methylthiotransferase, N-terminal domain"/>
    <property type="match status" value="1"/>
</dbReference>
<dbReference type="InterPro" id="IPR013848">
    <property type="entry name" value="Methylthiotransferase_N"/>
</dbReference>
<comment type="function">
    <text evidence="2">Catalyzes the methylthiolation of N6-(dimethylallyl)adenosine (i(6)A), leading to the formation of 2-methylthio-N6-(dimethylallyl)adenosine (ms(2)i(6)A) at position 37 in tRNAs that read codons beginning with uridine.</text>
</comment>
<dbReference type="PROSITE" id="PS50926">
    <property type="entry name" value="TRAM"/>
    <property type="match status" value="1"/>
</dbReference>
<evidence type="ECO:0000256" key="11">
    <source>
        <dbReference type="ARBA" id="ARBA00080698"/>
    </source>
</evidence>
<dbReference type="Pfam" id="PF04055">
    <property type="entry name" value="Radical_SAM"/>
    <property type="match status" value="1"/>
</dbReference>
<protein>
    <recommendedName>
        <fullName evidence="10">tRNA-2-methylthio-N(6)-dimethylallyladenosine synthase</fullName>
        <ecNumber evidence="9">2.8.4.3</ecNumber>
    </recommendedName>
    <alternativeName>
        <fullName evidence="12">(Dimethylallyl)adenosine tRNA methylthiotransferase MiaB</fullName>
    </alternativeName>
    <alternativeName>
        <fullName evidence="11">tRNA-i(6)A37 methylthiotransferase</fullName>
    </alternativeName>
</protein>
<evidence type="ECO:0000256" key="5">
    <source>
        <dbReference type="ARBA" id="ARBA00022691"/>
    </source>
</evidence>
<dbReference type="AlphaFoldDB" id="A0A1F5S2J4"/>
<feature type="domain" description="TRAM" evidence="13">
    <location>
        <begin position="366"/>
        <end position="425"/>
    </location>
</feature>
<dbReference type="PROSITE" id="PS01278">
    <property type="entry name" value="MTTASE_RADICAL"/>
    <property type="match status" value="1"/>
</dbReference>
<evidence type="ECO:0000256" key="12">
    <source>
        <dbReference type="ARBA" id="ARBA00081141"/>
    </source>
</evidence>
<dbReference type="SFLD" id="SFLDS00029">
    <property type="entry name" value="Radical_SAM"/>
    <property type="match status" value="1"/>
</dbReference>
<keyword evidence="6" id="KW-0479">Metal-binding</keyword>
<evidence type="ECO:0000313" key="16">
    <source>
        <dbReference type="EMBL" id="OGF20928.1"/>
    </source>
</evidence>
<evidence type="ECO:0000313" key="17">
    <source>
        <dbReference type="Proteomes" id="UP000177407"/>
    </source>
</evidence>
<dbReference type="InterPro" id="IPR005839">
    <property type="entry name" value="Methylthiotransferase"/>
</dbReference>
<dbReference type="FunFam" id="3.80.30.20:FF:000001">
    <property type="entry name" value="tRNA-2-methylthio-N(6)-dimethylallyladenosine synthase 2"/>
    <property type="match status" value="1"/>
</dbReference>
<dbReference type="GO" id="GO:0035597">
    <property type="term" value="F:tRNA-2-methylthio-N(6)-dimethylallyladenosine(37) synthase activity"/>
    <property type="evidence" value="ECO:0007669"/>
    <property type="project" value="UniProtKB-EC"/>
</dbReference>
<keyword evidence="3" id="KW-0004">4Fe-4S</keyword>
<evidence type="ECO:0000259" key="15">
    <source>
        <dbReference type="PROSITE" id="PS51918"/>
    </source>
</evidence>
<keyword evidence="4 16" id="KW-0808">Transferase</keyword>
<evidence type="ECO:0000256" key="3">
    <source>
        <dbReference type="ARBA" id="ARBA00022485"/>
    </source>
</evidence>
<feature type="domain" description="Radical SAM core" evidence="15">
    <location>
        <begin position="126"/>
        <end position="363"/>
    </location>
</feature>
<dbReference type="EC" id="2.8.4.3" evidence="9"/>
<evidence type="ECO:0000256" key="8">
    <source>
        <dbReference type="ARBA" id="ARBA00023014"/>
    </source>
</evidence>
<dbReference type="SFLD" id="SFLDG01061">
    <property type="entry name" value="methylthiotransferase"/>
    <property type="match status" value="1"/>
</dbReference>
<evidence type="ECO:0000256" key="7">
    <source>
        <dbReference type="ARBA" id="ARBA00023004"/>
    </source>
</evidence>
<dbReference type="PROSITE" id="PS51449">
    <property type="entry name" value="MTTASE_N"/>
    <property type="match status" value="1"/>
</dbReference>
<dbReference type="FunFam" id="3.40.50.12160:FF:000003">
    <property type="entry name" value="CDK5 regulatory subunit-associated protein 1"/>
    <property type="match status" value="1"/>
</dbReference>
<dbReference type="NCBIfam" id="TIGR00089">
    <property type="entry name" value="MiaB/RimO family radical SAM methylthiotransferase"/>
    <property type="match status" value="1"/>
</dbReference>
<evidence type="ECO:0000256" key="2">
    <source>
        <dbReference type="ARBA" id="ARBA00003234"/>
    </source>
</evidence>
<evidence type="ECO:0000256" key="10">
    <source>
        <dbReference type="ARBA" id="ARBA00068570"/>
    </source>
</evidence>
<dbReference type="InterPro" id="IPR023404">
    <property type="entry name" value="rSAM_horseshoe"/>
</dbReference>
<dbReference type="PANTHER" id="PTHR43020:SF2">
    <property type="entry name" value="MITOCHONDRIAL TRNA METHYLTHIOTRANSFERASE CDK5RAP1"/>
    <property type="match status" value="1"/>
</dbReference>
<dbReference type="PANTHER" id="PTHR43020">
    <property type="entry name" value="CDK5 REGULATORY SUBUNIT-ASSOCIATED PROTEIN 1"/>
    <property type="match status" value="1"/>
</dbReference>
<feature type="domain" description="MTTase N-terminal" evidence="14">
    <location>
        <begin position="1"/>
        <end position="115"/>
    </location>
</feature>
<dbReference type="Pfam" id="PF00919">
    <property type="entry name" value="UPF0004"/>
    <property type="match status" value="1"/>
</dbReference>
<dbReference type="InterPro" id="IPR006638">
    <property type="entry name" value="Elp3/MiaA/NifB-like_rSAM"/>
</dbReference>
<proteinExistence type="predicted"/>
<dbReference type="PROSITE" id="PS51918">
    <property type="entry name" value="RADICAL_SAM"/>
    <property type="match status" value="1"/>
</dbReference>
<comment type="caution">
    <text evidence="16">The sequence shown here is derived from an EMBL/GenBank/DDBJ whole genome shotgun (WGS) entry which is preliminary data.</text>
</comment>
<keyword evidence="5" id="KW-0949">S-adenosyl-L-methionine</keyword>
<dbReference type="NCBIfam" id="TIGR01574">
    <property type="entry name" value="miaB-methiolase"/>
    <property type="match status" value="1"/>
</dbReference>
<dbReference type="InterPro" id="IPR020612">
    <property type="entry name" value="Methylthiotransferase_CS"/>
</dbReference>
<evidence type="ECO:0000259" key="13">
    <source>
        <dbReference type="PROSITE" id="PS50926"/>
    </source>
</evidence>
<dbReference type="InterPro" id="IPR058240">
    <property type="entry name" value="rSAM_sf"/>
</dbReference>
<dbReference type="InterPro" id="IPR002792">
    <property type="entry name" value="TRAM_dom"/>
</dbReference>
<evidence type="ECO:0000256" key="6">
    <source>
        <dbReference type="ARBA" id="ARBA00022723"/>
    </source>
</evidence>
<evidence type="ECO:0000259" key="14">
    <source>
        <dbReference type="PROSITE" id="PS51449"/>
    </source>
</evidence>
<dbReference type="GO" id="GO:0005829">
    <property type="term" value="C:cytosol"/>
    <property type="evidence" value="ECO:0007669"/>
    <property type="project" value="TreeGrafter"/>
</dbReference>
<comment type="cofactor">
    <cofactor evidence="1">
        <name>[4Fe-4S] cluster</name>
        <dbReference type="ChEBI" id="CHEBI:49883"/>
    </cofactor>
</comment>
<dbReference type="Proteomes" id="UP000177407">
    <property type="component" value="Unassembled WGS sequence"/>
</dbReference>
<dbReference type="SUPFAM" id="SSF102114">
    <property type="entry name" value="Radical SAM enzymes"/>
    <property type="match status" value="1"/>
</dbReference>
<accession>A0A1F5S2J4</accession>
<dbReference type="InterPro" id="IPR007197">
    <property type="entry name" value="rSAM"/>
</dbReference>
<dbReference type="EMBL" id="MFGA01000018">
    <property type="protein sequence ID" value="OGF20928.1"/>
    <property type="molecule type" value="Genomic_DNA"/>
</dbReference>
<dbReference type="Gene3D" id="3.80.30.20">
    <property type="entry name" value="tm_1862 like domain"/>
    <property type="match status" value="1"/>
</dbReference>
<sequence>MKYYIITHGCQMNKSDSERVATVLREIGYRPALKESEADLVVVVACSVRQAAVDRIYGKARALAKLKIKNPYFVSVLTGCVLPRDKRKLAEKFDYVFSIDKISDLKSEILNLKSNENDYFKIKASHSNDFSAFVPIMTGCNNFCSYCAVPYVRGREESRGVKDILREIKGLAKTGYSEVILLGQNVNTYNPKDVKSFSKNNPYKDYFAALLWEINQIKGIERIFFTAPHPKDMSDEVISALALPKMLNYLHLPVQSGDDEILKKMNRNYTASDYLKLVKKIKKIRPNISLGTDIIVGFPGETKKQFQNTVELYKKADFDISYHAMYSPRVGTVAAKMKDNVSRQEKKRRWNVLQKLMEKNTFKKNQIYLGNIVSVLVDGYEKGCYVGNSREMKRVRFKGDGVIGKMFNIKIEKAHTWILEGEIAYDK</sequence>